<dbReference type="RefSeq" id="WP_301191376.1">
    <property type="nucleotide sequence ID" value="NZ_JAPDPJ010000037.1"/>
</dbReference>
<sequence length="362" mass="40960">MRNSVKFIGSLMMLLIVVTTLKAQEGWEPQKRITGYISSEVDVFSELEGYDNSYGLSLSEAGILASYQPKENLVFKAVFVYRPDFSFNQMLNEANVQYKVSDLVNFKVGRFLTPLSPMNTYYYAPVNTSATLPMLISNHEFFPLNMDALSIAGRTGFNFKLSYEAFVGGYRNTTWMRTGAVGFFGDEVAYYKKKLNSEYTIDESFNNSSNVAVGGNVHLSYKDYVTVGVNVFKPRNENMAIFVPAYNLTRKLKKELVAYGVDFKLSLNNTSVIGEVWNTDFSMNGTSVDLNGAFVQLSQEIGKVTPFVRYEDQTTNDISFKRYTGGMMFKPTFETTVKLEYLHYDHKVENVDGAVLSLIYSF</sequence>
<comment type="caution">
    <text evidence="1">The sequence shown here is derived from an EMBL/GenBank/DDBJ whole genome shotgun (WGS) entry which is preliminary data.</text>
</comment>
<dbReference type="Proteomes" id="UP001209229">
    <property type="component" value="Unassembled WGS sequence"/>
</dbReference>
<name>A0AAE3M6F3_9BACT</name>
<dbReference type="InterPro" id="IPR023614">
    <property type="entry name" value="Porin_dom_sf"/>
</dbReference>
<organism evidence="1 2">
    <name type="scientific">Plebeiibacterium sediminum</name>
    <dbReference type="NCBI Taxonomy" id="2992112"/>
    <lineage>
        <taxon>Bacteria</taxon>
        <taxon>Pseudomonadati</taxon>
        <taxon>Bacteroidota</taxon>
        <taxon>Bacteroidia</taxon>
        <taxon>Marinilabiliales</taxon>
        <taxon>Marinilabiliaceae</taxon>
        <taxon>Plebeiibacterium</taxon>
    </lineage>
</organism>
<evidence type="ECO:0000313" key="1">
    <source>
        <dbReference type="EMBL" id="MCW3787812.1"/>
    </source>
</evidence>
<dbReference type="EMBL" id="JAPDPJ010000037">
    <property type="protein sequence ID" value="MCW3787812.1"/>
    <property type="molecule type" value="Genomic_DNA"/>
</dbReference>
<keyword evidence="2" id="KW-1185">Reference proteome</keyword>
<evidence type="ECO:0000313" key="2">
    <source>
        <dbReference type="Proteomes" id="UP001209229"/>
    </source>
</evidence>
<gene>
    <name evidence="1" type="ORF">OM075_15155</name>
</gene>
<protein>
    <recommendedName>
        <fullName evidence="3">Porin</fullName>
    </recommendedName>
</protein>
<dbReference type="AlphaFoldDB" id="A0AAE3M6F3"/>
<accession>A0AAE3M6F3</accession>
<proteinExistence type="predicted"/>
<reference evidence="1" key="1">
    <citation type="submission" date="2022-10" db="EMBL/GenBank/DDBJ databases">
        <authorList>
            <person name="Yu W.X."/>
        </authorList>
    </citation>
    <scope>NUCLEOTIDE SEQUENCE</scope>
    <source>
        <strain evidence="1">AAT</strain>
    </source>
</reference>
<dbReference type="Gene3D" id="2.40.160.10">
    <property type="entry name" value="Porin"/>
    <property type="match status" value="1"/>
</dbReference>
<dbReference type="SUPFAM" id="SSF56935">
    <property type="entry name" value="Porins"/>
    <property type="match status" value="1"/>
</dbReference>
<evidence type="ECO:0008006" key="3">
    <source>
        <dbReference type="Google" id="ProtNLM"/>
    </source>
</evidence>